<feature type="transmembrane region" description="Helical" evidence="1">
    <location>
        <begin position="229"/>
        <end position="252"/>
    </location>
</feature>
<keyword evidence="3" id="KW-0012">Acyltransferase</keyword>
<keyword evidence="1" id="KW-0472">Membrane</keyword>
<feature type="transmembrane region" description="Helical" evidence="1">
    <location>
        <begin position="150"/>
        <end position="169"/>
    </location>
</feature>
<dbReference type="EMBL" id="CP003345">
    <property type="protein sequence ID" value="AFM05684.1"/>
    <property type="molecule type" value="Genomic_DNA"/>
</dbReference>
<keyword evidence="4" id="KW-1185">Reference proteome</keyword>
<dbReference type="AlphaFoldDB" id="I4ANZ9"/>
<feature type="transmembrane region" description="Helical" evidence="1">
    <location>
        <begin position="181"/>
        <end position="198"/>
    </location>
</feature>
<proteinExistence type="predicted"/>
<dbReference type="Proteomes" id="UP000006054">
    <property type="component" value="Chromosome"/>
</dbReference>
<feature type="transmembrane region" description="Helical" evidence="1">
    <location>
        <begin position="35"/>
        <end position="57"/>
    </location>
</feature>
<dbReference type="OrthoDB" id="9810469at2"/>
<organism evidence="3 4">
    <name type="scientific">Bernardetia litoralis (strain ATCC 23117 / DSM 6794 / NBRC 15988 / NCIMB 1366 / Fx l1 / Sio-4)</name>
    <name type="common">Flexibacter litoralis</name>
    <dbReference type="NCBI Taxonomy" id="880071"/>
    <lineage>
        <taxon>Bacteria</taxon>
        <taxon>Pseudomonadati</taxon>
        <taxon>Bacteroidota</taxon>
        <taxon>Cytophagia</taxon>
        <taxon>Cytophagales</taxon>
        <taxon>Bernardetiaceae</taxon>
        <taxon>Bernardetia</taxon>
    </lineage>
</organism>
<keyword evidence="1" id="KW-0812">Transmembrane</keyword>
<dbReference type="GO" id="GO:0016747">
    <property type="term" value="F:acyltransferase activity, transferring groups other than amino-acyl groups"/>
    <property type="evidence" value="ECO:0007669"/>
    <property type="project" value="InterPro"/>
</dbReference>
<dbReference type="HOGENOM" id="CLU_868314_0_0_10"/>
<protein>
    <submittedName>
        <fullName evidence="3">Putative acyltransferase</fullName>
    </submittedName>
</protein>
<reference evidence="4" key="1">
    <citation type="submission" date="2012-06" db="EMBL/GenBank/DDBJ databases">
        <title>The complete genome of Flexibacter litoralis DSM 6794.</title>
        <authorList>
            <person name="Lucas S."/>
            <person name="Copeland A."/>
            <person name="Lapidus A."/>
            <person name="Glavina del Rio T."/>
            <person name="Dalin E."/>
            <person name="Tice H."/>
            <person name="Bruce D."/>
            <person name="Goodwin L."/>
            <person name="Pitluck S."/>
            <person name="Peters L."/>
            <person name="Ovchinnikova G."/>
            <person name="Lu M."/>
            <person name="Kyrpides N."/>
            <person name="Mavromatis K."/>
            <person name="Ivanova N."/>
            <person name="Brettin T."/>
            <person name="Detter J.C."/>
            <person name="Han C."/>
            <person name="Larimer F."/>
            <person name="Land M."/>
            <person name="Hauser L."/>
            <person name="Markowitz V."/>
            <person name="Cheng J.-F."/>
            <person name="Hugenholtz P."/>
            <person name="Woyke T."/>
            <person name="Wu D."/>
            <person name="Spring S."/>
            <person name="Lang E."/>
            <person name="Kopitz M."/>
            <person name="Brambilla E."/>
            <person name="Klenk H.-P."/>
            <person name="Eisen J.A."/>
        </authorList>
    </citation>
    <scope>NUCLEOTIDE SEQUENCE [LARGE SCALE GENOMIC DNA]</scope>
    <source>
        <strain evidence="4">ATCC 23117 / DSM 6794 / NBRC 15988 / NCIMB 1366 / Sio-4</strain>
    </source>
</reference>
<feature type="transmembrane region" description="Helical" evidence="1">
    <location>
        <begin position="78"/>
        <end position="98"/>
    </location>
</feature>
<feature type="domain" description="Acyltransferase 3" evidence="2">
    <location>
        <begin position="6"/>
        <end position="305"/>
    </location>
</feature>
<keyword evidence="1" id="KW-1133">Transmembrane helix</keyword>
<evidence type="ECO:0000256" key="1">
    <source>
        <dbReference type="SAM" id="Phobius"/>
    </source>
</evidence>
<evidence type="ECO:0000313" key="4">
    <source>
        <dbReference type="Proteomes" id="UP000006054"/>
    </source>
</evidence>
<feature type="transmembrane region" description="Helical" evidence="1">
    <location>
        <begin position="118"/>
        <end position="143"/>
    </location>
</feature>
<dbReference type="InterPro" id="IPR002656">
    <property type="entry name" value="Acyl_transf_3_dom"/>
</dbReference>
<accession>I4ANZ9</accession>
<keyword evidence="3" id="KW-0808">Transferase</keyword>
<dbReference type="RefSeq" id="WP_014799111.1">
    <property type="nucleotide sequence ID" value="NC_018018.1"/>
</dbReference>
<sequence length="320" mass="37347">MKNPVIDTVKGLAIIGVLFAHMNFTGRFDDSTLEFINTIQLIFGWCVIAFFFCSGLVAKSITTQLEFKKFIKKRFQRLVIPCIIFSLTYKLLMSIIYLTGLFSWSSPLPTNFQETIYFIFYPVSPQFYFLYYLFAISICVQILELIISRFIIFWIALVGFIISCFLMDIPLQSYGPEFNLLPAYILGYVFGFAISQFNQNTKTIIIIYYSSFYSTLIFLAFFFSNNNLFFQFITLVSLWLIIEYIPVLSKIFNKTKLGKYSSSIYVWHAPLLMPFLSILFVKTLGGGGIILFPILLGTIFISIFLSKITMRYEWLRFWRF</sequence>
<feature type="transmembrane region" description="Helical" evidence="1">
    <location>
        <begin position="264"/>
        <end position="281"/>
    </location>
</feature>
<feature type="transmembrane region" description="Helical" evidence="1">
    <location>
        <begin position="287"/>
        <end position="306"/>
    </location>
</feature>
<dbReference type="Pfam" id="PF01757">
    <property type="entry name" value="Acyl_transf_3"/>
    <property type="match status" value="1"/>
</dbReference>
<evidence type="ECO:0000259" key="2">
    <source>
        <dbReference type="Pfam" id="PF01757"/>
    </source>
</evidence>
<gene>
    <name evidence="3" type="ordered locus">Fleli_3355</name>
</gene>
<dbReference type="KEGG" id="fli:Fleli_3355"/>
<feature type="transmembrane region" description="Helical" evidence="1">
    <location>
        <begin position="205"/>
        <end position="223"/>
    </location>
</feature>
<evidence type="ECO:0000313" key="3">
    <source>
        <dbReference type="EMBL" id="AFM05684.1"/>
    </source>
</evidence>
<name>I4ANZ9_BERLS</name>
<dbReference type="eggNOG" id="COG1835">
    <property type="taxonomic scope" value="Bacteria"/>
</dbReference>